<evidence type="ECO:0000313" key="3">
    <source>
        <dbReference type="EMBL" id="TGO23608.1"/>
    </source>
</evidence>
<evidence type="ECO:0000256" key="2">
    <source>
        <dbReference type="SAM" id="Phobius"/>
    </source>
</evidence>
<gene>
    <name evidence="3" type="ORF">BPAE_0127g00290</name>
</gene>
<dbReference type="Proteomes" id="UP000297910">
    <property type="component" value="Unassembled WGS sequence"/>
</dbReference>
<dbReference type="EMBL" id="PQXI01000127">
    <property type="protein sequence ID" value="TGO23608.1"/>
    <property type="molecule type" value="Genomic_DNA"/>
</dbReference>
<evidence type="ECO:0000256" key="1">
    <source>
        <dbReference type="SAM" id="MobiDB-lite"/>
    </source>
</evidence>
<reference evidence="3 4" key="1">
    <citation type="submission" date="2017-12" db="EMBL/GenBank/DDBJ databases">
        <title>Comparative genomics of Botrytis spp.</title>
        <authorList>
            <person name="Valero-Jimenez C.A."/>
            <person name="Tapia P."/>
            <person name="Veloso J."/>
            <person name="Silva-Moreno E."/>
            <person name="Staats M."/>
            <person name="Valdes J.H."/>
            <person name="Van Kan J.A.L."/>
        </authorList>
    </citation>
    <scope>NUCLEOTIDE SEQUENCE [LARGE SCALE GENOMIC DNA]</scope>
    <source>
        <strain evidence="3 4">Bp0003</strain>
    </source>
</reference>
<dbReference type="AlphaFoldDB" id="A0A4Z1FJN4"/>
<keyword evidence="2" id="KW-1133">Transmembrane helix</keyword>
<feature type="region of interest" description="Disordered" evidence="1">
    <location>
        <begin position="172"/>
        <end position="203"/>
    </location>
</feature>
<keyword evidence="2" id="KW-0812">Transmembrane</keyword>
<organism evidence="3 4">
    <name type="scientific">Botrytis paeoniae</name>
    <dbReference type="NCBI Taxonomy" id="278948"/>
    <lineage>
        <taxon>Eukaryota</taxon>
        <taxon>Fungi</taxon>
        <taxon>Dikarya</taxon>
        <taxon>Ascomycota</taxon>
        <taxon>Pezizomycotina</taxon>
        <taxon>Leotiomycetes</taxon>
        <taxon>Helotiales</taxon>
        <taxon>Sclerotiniaceae</taxon>
        <taxon>Botrytis</taxon>
    </lineage>
</organism>
<accession>A0A4Z1FJN4</accession>
<feature type="transmembrane region" description="Helical" evidence="2">
    <location>
        <begin position="68"/>
        <end position="92"/>
    </location>
</feature>
<keyword evidence="2" id="KW-0472">Membrane</keyword>
<evidence type="ECO:0000313" key="4">
    <source>
        <dbReference type="Proteomes" id="UP000297910"/>
    </source>
</evidence>
<feature type="compositionally biased region" description="Basic and acidic residues" evidence="1">
    <location>
        <begin position="193"/>
        <end position="203"/>
    </location>
</feature>
<name>A0A4Z1FJN4_9HELO</name>
<protein>
    <submittedName>
        <fullName evidence="3">Uncharacterized protein</fullName>
    </submittedName>
</protein>
<sequence>MLFFPNYIPQRLESIPEVLLNVYRTNPLPAIKFLKEPSEILQTDPLTQQPQTSQIKSENIMPVPFTQAIGLLVALFYACFISVVLLPIFLAFNMVPIHQGEIFGVFRGLLPTQLPEDVPDAGDTPDDELPQARREWIVSRHEIMMGREFQIAQYRGFLRELHDRSANRVPNNRQLVAPPAIDNDSGSDSDDGFDIHDWDMSLP</sequence>
<keyword evidence="4" id="KW-1185">Reference proteome</keyword>
<proteinExistence type="predicted"/>
<comment type="caution">
    <text evidence="3">The sequence shown here is derived from an EMBL/GenBank/DDBJ whole genome shotgun (WGS) entry which is preliminary data.</text>
</comment>